<organism evidence="3 4">
    <name type="scientific">Sphingobacterium multivorum</name>
    <dbReference type="NCBI Taxonomy" id="28454"/>
    <lineage>
        <taxon>Bacteria</taxon>
        <taxon>Pseudomonadati</taxon>
        <taxon>Bacteroidota</taxon>
        <taxon>Sphingobacteriia</taxon>
        <taxon>Sphingobacteriales</taxon>
        <taxon>Sphingobacteriaceae</taxon>
        <taxon>Sphingobacterium</taxon>
    </lineage>
</organism>
<keyword evidence="2" id="KW-1133">Transmembrane helix</keyword>
<gene>
    <name evidence="3" type="ORF">NCTC11343_00213</name>
</gene>
<dbReference type="GeneID" id="97181940"/>
<accession>A0A2X2IQX3</accession>
<dbReference type="AlphaFoldDB" id="A0A2X2IQX3"/>
<keyword evidence="2" id="KW-0472">Membrane</keyword>
<dbReference type="Proteomes" id="UP000251241">
    <property type="component" value="Unassembled WGS sequence"/>
</dbReference>
<feature type="transmembrane region" description="Helical" evidence="2">
    <location>
        <begin position="47"/>
        <end position="67"/>
    </location>
</feature>
<name>A0A2X2IQX3_SPHMU</name>
<proteinExistence type="predicted"/>
<dbReference type="RefSeq" id="WP_112373572.1">
    <property type="nucleotide sequence ID" value="NZ_CP069793.1"/>
</dbReference>
<keyword evidence="2" id="KW-0812">Transmembrane</keyword>
<feature type="region of interest" description="Disordered" evidence="1">
    <location>
        <begin position="84"/>
        <end position="109"/>
    </location>
</feature>
<evidence type="ECO:0000256" key="1">
    <source>
        <dbReference type="SAM" id="MobiDB-lite"/>
    </source>
</evidence>
<dbReference type="EMBL" id="UAUU01000002">
    <property type="protein sequence ID" value="SPZ83694.1"/>
    <property type="molecule type" value="Genomic_DNA"/>
</dbReference>
<evidence type="ECO:0008006" key="5">
    <source>
        <dbReference type="Google" id="ProtNLM"/>
    </source>
</evidence>
<evidence type="ECO:0000313" key="3">
    <source>
        <dbReference type="EMBL" id="SPZ83694.1"/>
    </source>
</evidence>
<protein>
    <recommendedName>
        <fullName evidence="5">Outer membrane protein beta-barrel domain-containing protein</fullName>
    </recommendedName>
</protein>
<evidence type="ECO:0000313" key="4">
    <source>
        <dbReference type="Proteomes" id="UP000251241"/>
    </source>
</evidence>
<reference evidence="3 4" key="1">
    <citation type="submission" date="2018-06" db="EMBL/GenBank/DDBJ databases">
        <authorList>
            <consortium name="Pathogen Informatics"/>
            <person name="Doyle S."/>
        </authorList>
    </citation>
    <scope>NUCLEOTIDE SEQUENCE [LARGE SCALE GENOMIC DNA]</scope>
    <source>
        <strain evidence="3 4">NCTC11343</strain>
    </source>
</reference>
<sequence>MMEKDKNKIDELFRSGLSDANFDFDESHWQDIESRLDNERRVKRRKIVVLTSLAATLAAVLTIFFVWNSALFKTNNLPGEINTAGISPEKEVPENKTVQPKEYSPDETKRDQDWIAFQPNKRANNVFQISNETIVLQDIRLEKIADANPIVGQERKLNTVFTIPTMEYNNQRLPHFNLREEPVEGTGERLAAIYQPKESVGSNAQERERSVVSFLAGPDLTSVRGAGKSSLSENIGLAYSYPLTKALRVSVGATYAKKNYTSAYKFYAPSNPPEMAQLPSNVSAVCDVLDVPLTASYTVLKGKKVKFNVSAGLSSYFMLKEKYTFDYEGGGSYGGSQKSAVYEVNGENQHIFGVADFSISIEKKINDKINIGVKPFVKMPLTGIGYGNVDLESKGVAFTLGMSL</sequence>
<evidence type="ECO:0000256" key="2">
    <source>
        <dbReference type="SAM" id="Phobius"/>
    </source>
</evidence>